<name>A0ABQ4NIN7_9RHOB</name>
<proteinExistence type="predicted"/>
<comment type="caution">
    <text evidence="3">The sequence shown here is derived from an EMBL/GenBank/DDBJ whole genome shotgun (WGS) entry which is preliminary data.</text>
</comment>
<dbReference type="InterPro" id="IPR009936">
    <property type="entry name" value="DUF1468"/>
</dbReference>
<feature type="transmembrane region" description="Helical" evidence="1">
    <location>
        <begin position="120"/>
        <end position="139"/>
    </location>
</feature>
<accession>A0ABQ4NIN7</accession>
<organism evidence="3 4">
    <name type="scientific">Jannaschia pagri</name>
    <dbReference type="NCBI Taxonomy" id="2829797"/>
    <lineage>
        <taxon>Bacteria</taxon>
        <taxon>Pseudomonadati</taxon>
        <taxon>Pseudomonadota</taxon>
        <taxon>Alphaproteobacteria</taxon>
        <taxon>Rhodobacterales</taxon>
        <taxon>Roseobacteraceae</taxon>
        <taxon>Jannaschia</taxon>
    </lineage>
</organism>
<dbReference type="EMBL" id="BPFH01000001">
    <property type="protein sequence ID" value="GIT94280.1"/>
    <property type="molecule type" value="Genomic_DNA"/>
</dbReference>
<sequence length="152" mass="16156">MGAFTREPVLVQLGVLAIGCALYLSTLGQTFSDVGSAHSPMFFPRIVLSLWIGLAGLALVQSLRTTDGQSRPHSLLRLAILVLAVVIYSNLITTYGFFLCSVGLALVVLPIFGIRHPAIVGVYALAVPGSLVALFNHGLGMPLPTSPFTYLF</sequence>
<evidence type="ECO:0000313" key="4">
    <source>
        <dbReference type="Proteomes" id="UP000786693"/>
    </source>
</evidence>
<protein>
    <recommendedName>
        <fullName evidence="2">DUF1468 domain-containing protein</fullName>
    </recommendedName>
</protein>
<dbReference type="PROSITE" id="PS51257">
    <property type="entry name" value="PROKAR_LIPOPROTEIN"/>
    <property type="match status" value="1"/>
</dbReference>
<dbReference type="RefSeq" id="WP_220747761.1">
    <property type="nucleotide sequence ID" value="NZ_BPFH01000001.1"/>
</dbReference>
<keyword evidence="1" id="KW-0472">Membrane</keyword>
<keyword evidence="4" id="KW-1185">Reference proteome</keyword>
<dbReference type="Proteomes" id="UP000786693">
    <property type="component" value="Unassembled WGS sequence"/>
</dbReference>
<evidence type="ECO:0000259" key="2">
    <source>
        <dbReference type="Pfam" id="PF07331"/>
    </source>
</evidence>
<feature type="transmembrane region" description="Helical" evidence="1">
    <location>
        <begin position="42"/>
        <end position="60"/>
    </location>
</feature>
<keyword evidence="1" id="KW-1133">Transmembrane helix</keyword>
<gene>
    <name evidence="3" type="ORF">JANAI62_09030</name>
</gene>
<dbReference type="Pfam" id="PF07331">
    <property type="entry name" value="TctB"/>
    <property type="match status" value="1"/>
</dbReference>
<reference evidence="3 4" key="1">
    <citation type="submission" date="2021-05" db="EMBL/GenBank/DDBJ databases">
        <title>Bacteria Genome sequencing.</title>
        <authorList>
            <person name="Takabe Y."/>
            <person name="Nakajima Y."/>
            <person name="Suzuki S."/>
            <person name="Shiozaki T."/>
        </authorList>
    </citation>
    <scope>NUCLEOTIDE SEQUENCE [LARGE SCALE GENOMIC DNA]</scope>
    <source>
        <strain evidence="3 4">AI_62</strain>
    </source>
</reference>
<feature type="transmembrane region" description="Helical" evidence="1">
    <location>
        <begin position="95"/>
        <end position="113"/>
    </location>
</feature>
<evidence type="ECO:0000313" key="3">
    <source>
        <dbReference type="EMBL" id="GIT94280.1"/>
    </source>
</evidence>
<keyword evidence="1" id="KW-0812">Transmembrane</keyword>
<feature type="transmembrane region" description="Helical" evidence="1">
    <location>
        <begin position="72"/>
        <end position="89"/>
    </location>
</feature>
<feature type="domain" description="DUF1468" evidence="2">
    <location>
        <begin position="12"/>
        <end position="144"/>
    </location>
</feature>
<evidence type="ECO:0000256" key="1">
    <source>
        <dbReference type="SAM" id="Phobius"/>
    </source>
</evidence>